<dbReference type="AlphaFoldDB" id="A0A4V1LPA8"/>
<keyword evidence="2" id="KW-1185">Reference proteome</keyword>
<proteinExistence type="predicted"/>
<accession>A0A4V1LPA8</accession>
<dbReference type="RefSeq" id="WP_128994683.1">
    <property type="nucleotide sequence ID" value="NZ_PDKN01000001.1"/>
</dbReference>
<reference evidence="1 2" key="1">
    <citation type="submission" date="2017-10" db="EMBL/GenBank/DDBJ databases">
        <title>Genomics of the genus Arcobacter.</title>
        <authorList>
            <person name="Perez-Cataluna A."/>
            <person name="Figueras M.J."/>
        </authorList>
    </citation>
    <scope>NUCLEOTIDE SEQUENCE [LARGE SCALE GENOMIC DNA]</scope>
    <source>
        <strain evidence="1 2">CECT 8987</strain>
    </source>
</reference>
<evidence type="ECO:0000313" key="1">
    <source>
        <dbReference type="EMBL" id="RXJ60548.1"/>
    </source>
</evidence>
<organism evidence="1 2">
    <name type="scientific">Candidatus Marinarcus aquaticus</name>
    <dbReference type="NCBI Taxonomy" id="2044504"/>
    <lineage>
        <taxon>Bacteria</taxon>
        <taxon>Pseudomonadati</taxon>
        <taxon>Campylobacterota</taxon>
        <taxon>Epsilonproteobacteria</taxon>
        <taxon>Campylobacterales</taxon>
        <taxon>Arcobacteraceae</taxon>
        <taxon>Candidatus Marinarcus</taxon>
    </lineage>
</organism>
<evidence type="ECO:0000313" key="2">
    <source>
        <dbReference type="Proteomes" id="UP000290657"/>
    </source>
</evidence>
<protein>
    <submittedName>
        <fullName evidence="1">Uncharacterized protein</fullName>
    </submittedName>
</protein>
<comment type="caution">
    <text evidence="1">The sequence shown here is derived from an EMBL/GenBank/DDBJ whole genome shotgun (WGS) entry which is preliminary data.</text>
</comment>
<sequence>MKKSFALLITLFLVLLFSLLGYQIISTKTLQSYTLSNAYMSEQARVHQLFFKSFLLNQSNFECQNELVFDEGLFQFKAKIEYIEGSCNSGHARIDTFITSKSERFSIRLHERFLKKL</sequence>
<name>A0A4V1LPA8_9BACT</name>
<dbReference type="Proteomes" id="UP000290657">
    <property type="component" value="Unassembled WGS sequence"/>
</dbReference>
<dbReference type="EMBL" id="PDKN01000001">
    <property type="protein sequence ID" value="RXJ60548.1"/>
    <property type="molecule type" value="Genomic_DNA"/>
</dbReference>
<gene>
    <name evidence="1" type="ORF">CRV04_00595</name>
</gene>